<sequence length="100" mass="11373">MLGWNAGRFCGDFETGAALLLLPFPRTSSTIFWRSPAKFGRHWPFLSDSNSSTRTCEAGSSRDTHSDWTEIFRCRTLLLNNAQKEPLLLFRASVAVRRHV</sequence>
<dbReference type="InParanoid" id="A0A1D2VK35"/>
<protein>
    <submittedName>
        <fullName evidence="1">Uncharacterized protein</fullName>
    </submittedName>
</protein>
<gene>
    <name evidence="1" type="ORF">ASCRUDRAFT_139529</name>
</gene>
<keyword evidence="2" id="KW-1185">Reference proteome</keyword>
<reference evidence="2" key="1">
    <citation type="submission" date="2016-05" db="EMBL/GenBank/DDBJ databases">
        <title>Comparative genomics of biotechnologically important yeasts.</title>
        <authorList>
            <consortium name="DOE Joint Genome Institute"/>
            <person name="Riley R."/>
            <person name="Haridas S."/>
            <person name="Wolfe K.H."/>
            <person name="Lopes M.R."/>
            <person name="Hittinger C.T."/>
            <person name="Goker M."/>
            <person name="Salamov A."/>
            <person name="Wisecaver J."/>
            <person name="Long T.M."/>
            <person name="Aerts A.L."/>
            <person name="Barry K."/>
            <person name="Choi C."/>
            <person name="Clum A."/>
            <person name="Coughlan A.Y."/>
            <person name="Deshpande S."/>
            <person name="Douglass A.P."/>
            <person name="Hanson S.J."/>
            <person name="Klenk H.-P."/>
            <person name="Labutti K."/>
            <person name="Lapidus A."/>
            <person name="Lindquist E."/>
            <person name="Lipzen A."/>
            <person name="Meier-Kolthoff J.P."/>
            <person name="Ohm R.A."/>
            <person name="Otillar R.P."/>
            <person name="Pangilinan J."/>
            <person name="Peng Y."/>
            <person name="Rokas A."/>
            <person name="Rosa C.A."/>
            <person name="Scheuner C."/>
            <person name="Sibirny A.A."/>
            <person name="Slot J.C."/>
            <person name="Stielow J.B."/>
            <person name="Sun H."/>
            <person name="Kurtzman C.P."/>
            <person name="Blackwell M."/>
            <person name="Grigoriev I.V."/>
            <person name="Jeffries T.W."/>
        </authorList>
    </citation>
    <scope>NUCLEOTIDE SEQUENCE [LARGE SCALE GENOMIC DNA]</scope>
    <source>
        <strain evidence="2">DSM 1968</strain>
    </source>
</reference>
<dbReference type="GeneID" id="30962789"/>
<dbReference type="EMBL" id="KV454478">
    <property type="protein sequence ID" value="ODV61964.1"/>
    <property type="molecule type" value="Genomic_DNA"/>
</dbReference>
<proteinExistence type="predicted"/>
<dbReference type="AlphaFoldDB" id="A0A1D2VK35"/>
<name>A0A1D2VK35_9ASCO</name>
<organism evidence="1 2">
    <name type="scientific">Ascoidea rubescens DSM 1968</name>
    <dbReference type="NCBI Taxonomy" id="1344418"/>
    <lineage>
        <taxon>Eukaryota</taxon>
        <taxon>Fungi</taxon>
        <taxon>Dikarya</taxon>
        <taxon>Ascomycota</taxon>
        <taxon>Saccharomycotina</taxon>
        <taxon>Saccharomycetes</taxon>
        <taxon>Ascoideaceae</taxon>
        <taxon>Ascoidea</taxon>
    </lineage>
</organism>
<dbReference type="Proteomes" id="UP000095038">
    <property type="component" value="Unassembled WGS sequence"/>
</dbReference>
<accession>A0A1D2VK35</accession>
<evidence type="ECO:0000313" key="1">
    <source>
        <dbReference type="EMBL" id="ODV61964.1"/>
    </source>
</evidence>
<evidence type="ECO:0000313" key="2">
    <source>
        <dbReference type="Proteomes" id="UP000095038"/>
    </source>
</evidence>
<dbReference type="RefSeq" id="XP_020048271.1">
    <property type="nucleotide sequence ID" value="XM_020189153.1"/>
</dbReference>